<keyword evidence="1" id="KW-0346">Stress response</keyword>
<evidence type="ECO:0000259" key="5">
    <source>
        <dbReference type="Pfam" id="PF01965"/>
    </source>
</evidence>
<protein>
    <submittedName>
        <fullName evidence="6">Peptidase</fullName>
    </submittedName>
</protein>
<gene>
    <name evidence="6" type="ORF">JF50_17095</name>
</gene>
<organism evidence="6 7">
    <name type="scientific">Pseudoalteromonas luteoviolacea</name>
    <dbReference type="NCBI Taxonomy" id="43657"/>
    <lineage>
        <taxon>Bacteria</taxon>
        <taxon>Pseudomonadati</taxon>
        <taxon>Pseudomonadota</taxon>
        <taxon>Gammaproteobacteria</taxon>
        <taxon>Alteromonadales</taxon>
        <taxon>Pseudoalteromonadaceae</taxon>
        <taxon>Pseudoalteromonas</taxon>
    </lineage>
</organism>
<feature type="signal peptide" evidence="4">
    <location>
        <begin position="1"/>
        <end position="19"/>
    </location>
</feature>
<dbReference type="InterPro" id="IPR029062">
    <property type="entry name" value="Class_I_gatase-like"/>
</dbReference>
<reference evidence="6 7" key="1">
    <citation type="submission" date="2014-12" db="EMBL/GenBank/DDBJ databases">
        <title>Draft Genome Sequence of Pseudoalteromonas luteoviolacea HI1.</title>
        <authorList>
            <person name="Asahina A.Y."/>
            <person name="Hadfield M.G."/>
        </authorList>
    </citation>
    <scope>NUCLEOTIDE SEQUENCE [LARGE SCALE GENOMIC DNA]</scope>
    <source>
        <strain evidence="6 7">HI1</strain>
    </source>
</reference>
<comment type="similarity">
    <text evidence="3">Belongs to the peptidase C56 family. HSP31-like subfamily.</text>
</comment>
<dbReference type="PANTHER" id="PTHR48094">
    <property type="entry name" value="PROTEIN/NUCLEIC ACID DEGLYCASE DJ-1-RELATED"/>
    <property type="match status" value="1"/>
</dbReference>
<dbReference type="AlphaFoldDB" id="A0A0C1MNF0"/>
<dbReference type="InterPro" id="IPR050325">
    <property type="entry name" value="Prot/Nucl_acid_deglycase"/>
</dbReference>
<evidence type="ECO:0000256" key="1">
    <source>
        <dbReference type="ARBA" id="ARBA00023016"/>
    </source>
</evidence>
<dbReference type="CDD" id="cd03141">
    <property type="entry name" value="GATase1_Hsp31_like"/>
    <property type="match status" value="1"/>
</dbReference>
<dbReference type="GO" id="GO:0019172">
    <property type="term" value="F:glyoxalase III activity"/>
    <property type="evidence" value="ECO:0007669"/>
    <property type="project" value="TreeGrafter"/>
</dbReference>
<keyword evidence="4" id="KW-0732">Signal</keyword>
<proteinExistence type="inferred from homology"/>
<comment type="caution">
    <text evidence="6">The sequence shown here is derived from an EMBL/GenBank/DDBJ whole genome shotgun (WGS) entry which is preliminary data.</text>
</comment>
<sequence length="368" mass="40509">MKKIALCAGLSVCSTLAFAKAQSNVLIVLSSYGELNPQQKLVKPGYEFGELAKAYYVFKRHGIEVTLASPHGGKPVADEYDKAAMYNKRFLNDETAVSALSQTHKLDEIDIDKYDGVFVVGGKGPMFDLYQSEPLKKIIAKLYENQGVIGAVCHGPAALVDVKLSDGRYLVEGKRINGFTNAEEHAFGSKWLKDFPFLLQDKLTERGAKFEQDAVMLNHVTIDGSVITGQNPFSTVDTARAMVDAMGVELLEAQSYQDDATVKLYELFLRDDKAAIDKLEQAPQDYDVKMLAMVAVVQINNATSEFQVSASAKLLEYILPKFSHPAIAMSLAKALVRLNQPEKALEVLKVSAKQFPDNQKIKSFIASL</sequence>
<dbReference type="OrthoDB" id="9792284at2"/>
<feature type="chain" id="PRO_5002153757" evidence="4">
    <location>
        <begin position="20"/>
        <end position="368"/>
    </location>
</feature>
<dbReference type="RefSeq" id="WP_039610600.1">
    <property type="nucleotide sequence ID" value="NZ_JWIC01000007.1"/>
</dbReference>
<evidence type="ECO:0000313" key="7">
    <source>
        <dbReference type="Proteomes" id="UP000031327"/>
    </source>
</evidence>
<dbReference type="GO" id="GO:0005737">
    <property type="term" value="C:cytoplasm"/>
    <property type="evidence" value="ECO:0007669"/>
    <property type="project" value="TreeGrafter"/>
</dbReference>
<evidence type="ECO:0000256" key="2">
    <source>
        <dbReference type="ARBA" id="ARBA00023239"/>
    </source>
</evidence>
<dbReference type="Gene3D" id="3.40.50.880">
    <property type="match status" value="1"/>
</dbReference>
<name>A0A0C1MNF0_9GAMM</name>
<evidence type="ECO:0000313" key="6">
    <source>
        <dbReference type="EMBL" id="KID56028.1"/>
    </source>
</evidence>
<feature type="domain" description="DJ-1/PfpI" evidence="5">
    <location>
        <begin position="42"/>
        <end position="243"/>
    </location>
</feature>
<dbReference type="EMBL" id="JWIC01000007">
    <property type="protein sequence ID" value="KID56028.1"/>
    <property type="molecule type" value="Genomic_DNA"/>
</dbReference>
<dbReference type="Pfam" id="PF01965">
    <property type="entry name" value="DJ-1_PfpI"/>
    <property type="match status" value="1"/>
</dbReference>
<dbReference type="GO" id="GO:0019243">
    <property type="term" value="P:methylglyoxal catabolic process to D-lactate via S-lactoyl-glutathione"/>
    <property type="evidence" value="ECO:0007669"/>
    <property type="project" value="TreeGrafter"/>
</dbReference>
<dbReference type="InterPro" id="IPR002818">
    <property type="entry name" value="DJ-1/PfpI"/>
</dbReference>
<accession>A0A0C1MNF0</accession>
<keyword evidence="2" id="KW-0456">Lyase</keyword>
<dbReference type="Proteomes" id="UP000031327">
    <property type="component" value="Unassembled WGS sequence"/>
</dbReference>
<dbReference type="PANTHER" id="PTHR48094:SF11">
    <property type="entry name" value="GLUTATHIONE-INDEPENDENT GLYOXALASE HSP31-RELATED"/>
    <property type="match status" value="1"/>
</dbReference>
<dbReference type="SUPFAM" id="SSF52317">
    <property type="entry name" value="Class I glutamine amidotransferase-like"/>
    <property type="match status" value="1"/>
</dbReference>
<evidence type="ECO:0000256" key="4">
    <source>
        <dbReference type="SAM" id="SignalP"/>
    </source>
</evidence>
<evidence type="ECO:0000256" key="3">
    <source>
        <dbReference type="ARBA" id="ARBA00038493"/>
    </source>
</evidence>